<evidence type="ECO:0000313" key="1">
    <source>
        <dbReference type="EMBL" id="PKI31104.1"/>
    </source>
</evidence>
<keyword evidence="2" id="KW-1185">Reference proteome</keyword>
<comment type="caution">
    <text evidence="1">The sequence shown here is derived from an EMBL/GenBank/DDBJ whole genome shotgun (WGS) entry which is preliminary data.</text>
</comment>
<proteinExistence type="predicted"/>
<sequence length="74" mass="7683">MAAGTHWGWGWGWQGGGLLSAGASGNGKILAEERQSLRVIMADAVGEITVLPLVGSKFGGRKSFARGRPARDSS</sequence>
<name>A0A2I0HHD7_PUNGR</name>
<reference evidence="1 2" key="1">
    <citation type="submission" date="2017-11" db="EMBL/GenBank/DDBJ databases">
        <title>De-novo sequencing of pomegranate (Punica granatum L.) genome.</title>
        <authorList>
            <person name="Akparov Z."/>
            <person name="Amiraslanov A."/>
            <person name="Hajiyeva S."/>
            <person name="Abbasov M."/>
            <person name="Kaur K."/>
            <person name="Hamwieh A."/>
            <person name="Solovyev V."/>
            <person name="Salamov A."/>
            <person name="Braich B."/>
            <person name="Kosarev P."/>
            <person name="Mahmoud A."/>
            <person name="Hajiyev E."/>
            <person name="Babayeva S."/>
            <person name="Izzatullayeva V."/>
            <person name="Mammadov A."/>
            <person name="Mammadov A."/>
            <person name="Sharifova S."/>
            <person name="Ojaghi J."/>
            <person name="Eynullazada K."/>
            <person name="Bayramov B."/>
            <person name="Abdulazimova A."/>
            <person name="Shahmuradov I."/>
        </authorList>
    </citation>
    <scope>NUCLEOTIDE SEQUENCE [LARGE SCALE GENOMIC DNA]</scope>
    <source>
        <strain evidence="2">cv. AG2017</strain>
        <tissue evidence="1">Leaf</tissue>
    </source>
</reference>
<protein>
    <submittedName>
        <fullName evidence="1">Uncharacterized protein</fullName>
    </submittedName>
</protein>
<organism evidence="1 2">
    <name type="scientific">Punica granatum</name>
    <name type="common">Pomegranate</name>
    <dbReference type="NCBI Taxonomy" id="22663"/>
    <lineage>
        <taxon>Eukaryota</taxon>
        <taxon>Viridiplantae</taxon>
        <taxon>Streptophyta</taxon>
        <taxon>Embryophyta</taxon>
        <taxon>Tracheophyta</taxon>
        <taxon>Spermatophyta</taxon>
        <taxon>Magnoliopsida</taxon>
        <taxon>eudicotyledons</taxon>
        <taxon>Gunneridae</taxon>
        <taxon>Pentapetalae</taxon>
        <taxon>rosids</taxon>
        <taxon>malvids</taxon>
        <taxon>Myrtales</taxon>
        <taxon>Lythraceae</taxon>
        <taxon>Punica</taxon>
    </lineage>
</organism>
<dbReference type="EMBL" id="PGOL01009182">
    <property type="protein sequence ID" value="PKI31104.1"/>
    <property type="molecule type" value="Genomic_DNA"/>
</dbReference>
<dbReference type="Proteomes" id="UP000233551">
    <property type="component" value="Unassembled WGS sequence"/>
</dbReference>
<dbReference type="AlphaFoldDB" id="A0A2I0HHD7"/>
<evidence type="ECO:0000313" key="2">
    <source>
        <dbReference type="Proteomes" id="UP000233551"/>
    </source>
</evidence>
<gene>
    <name evidence="1" type="ORF">CRG98_048503</name>
</gene>
<accession>A0A2I0HHD7</accession>